<name>A0ACC0G744_9ERIC</name>
<comment type="caution">
    <text evidence="1">The sequence shown here is derived from an EMBL/GenBank/DDBJ whole genome shotgun (WGS) entry which is preliminary data.</text>
</comment>
<accession>A0ACC0G744</accession>
<organism evidence="1 2">
    <name type="scientific">Camellia lanceoleosa</name>
    <dbReference type="NCBI Taxonomy" id="1840588"/>
    <lineage>
        <taxon>Eukaryota</taxon>
        <taxon>Viridiplantae</taxon>
        <taxon>Streptophyta</taxon>
        <taxon>Embryophyta</taxon>
        <taxon>Tracheophyta</taxon>
        <taxon>Spermatophyta</taxon>
        <taxon>Magnoliopsida</taxon>
        <taxon>eudicotyledons</taxon>
        <taxon>Gunneridae</taxon>
        <taxon>Pentapetalae</taxon>
        <taxon>asterids</taxon>
        <taxon>Ericales</taxon>
        <taxon>Theaceae</taxon>
        <taxon>Camellia</taxon>
    </lineage>
</organism>
<reference evidence="1 2" key="1">
    <citation type="journal article" date="2022" name="Plant J.">
        <title>Chromosome-level genome of Camellia lanceoleosa provides a valuable resource for understanding genome evolution and self-incompatibility.</title>
        <authorList>
            <person name="Gong W."/>
            <person name="Xiao S."/>
            <person name="Wang L."/>
            <person name="Liao Z."/>
            <person name="Chang Y."/>
            <person name="Mo W."/>
            <person name="Hu G."/>
            <person name="Li W."/>
            <person name="Zhao G."/>
            <person name="Zhu H."/>
            <person name="Hu X."/>
            <person name="Ji K."/>
            <person name="Xiang X."/>
            <person name="Song Q."/>
            <person name="Yuan D."/>
            <person name="Jin S."/>
            <person name="Zhang L."/>
        </authorList>
    </citation>
    <scope>NUCLEOTIDE SEQUENCE [LARGE SCALE GENOMIC DNA]</scope>
    <source>
        <strain evidence="1">SQ_2022a</strain>
    </source>
</reference>
<evidence type="ECO:0000313" key="1">
    <source>
        <dbReference type="EMBL" id="KAI7996840.1"/>
    </source>
</evidence>
<keyword evidence="2" id="KW-1185">Reference proteome</keyword>
<protein>
    <submittedName>
        <fullName evidence="1">Uncharacterized protein</fullName>
    </submittedName>
</protein>
<evidence type="ECO:0000313" key="2">
    <source>
        <dbReference type="Proteomes" id="UP001060215"/>
    </source>
</evidence>
<gene>
    <name evidence="1" type="ORF">LOK49_LG10G00964</name>
</gene>
<proteinExistence type="predicted"/>
<dbReference type="Proteomes" id="UP001060215">
    <property type="component" value="Chromosome 10"/>
</dbReference>
<sequence length="272" mass="30513">MKSSSPKAVEVLLGWLRKTYKSELLCLTNEGGNTMLHTAVSTSQLEACFYLIVKLSVKEIYTDKNAKNLKKQTALDIAATLPTGEAKTKIEKTLRHAGALRRSSLVSDLGEFLKSLRQWFQALIGRIIHAHKEMSMDMRNMILVVVVLIAIATFQALLQPPGKVMRDNNTPSPRSNTTHIYFNSTITTINFISTNMTHFNATIFTNNIDIDTNTDTTNNPQQIMLTKSITYGSFFINLLPNTVCFLSLITTMIFVLSARLSSYMLHAVLLFR</sequence>
<dbReference type="EMBL" id="CM045767">
    <property type="protein sequence ID" value="KAI7996840.1"/>
    <property type="molecule type" value="Genomic_DNA"/>
</dbReference>